<keyword evidence="3" id="KW-1185">Reference proteome</keyword>
<dbReference type="Proteomes" id="UP001320831">
    <property type="component" value="Unassembled WGS sequence"/>
</dbReference>
<protein>
    <submittedName>
        <fullName evidence="2">DUF4166 domain-containing protein</fullName>
    </submittedName>
</protein>
<dbReference type="PANTHER" id="PTHR43796">
    <property type="entry name" value="CARBOXYNORSPERMIDINE SYNTHASE"/>
    <property type="match status" value="1"/>
</dbReference>
<dbReference type="Gene3D" id="3.40.50.720">
    <property type="entry name" value="NAD(P)-binding Rossmann-like Domain"/>
    <property type="match status" value="1"/>
</dbReference>
<gene>
    <name evidence="2" type="ORF">N5A92_04915</name>
</gene>
<sequence>MSLVLVLGGYGGFGARLTRRLVGSGHPVLVAGRSAEKAAAFCAGLAGTTPVVADRNDDIGRVLAEYHPDLLIDAAGPFQGSGYHVPLACARASVPYLDLADARAFVAGIASIDDAAREGGVAVIAGASSVPALSGAVARHLADGLDAVRAVEISISASNRATSGASVAAAILSYVGRPLSLWRGRRWTKGWGWQELRRGTFAVDGKPVLDGRWLALADVPDHDLMPDMLAGRPAVTFRAGTDIALQTLGLWLLSWPVRWLKIPPLGRLAFLIPPLQRLTRPLGSDRSAMRVTLRGLKHGRGLERRWTLLAEDGDGPEIPTLATALLAEAILDGKLPPGARDAGRLLDLQQFEPLFASLSVRHQTVEIALPPPLYERVLASRYASLPPAVSDLHRICADGGASGEAIVKRGRNIAARFIAWTMRFPPAGKRPLHVAFTESGGVETWTREFGCHRFTSCLSEHKGQIVERFGPLRFRFDLVSDHEGLEMQMRGWSCLSVPLPLTLAPQSRAREWQEDGRFWFDVPITLPLVGVIVHYTGWLAPEI</sequence>
<evidence type="ECO:0000259" key="1">
    <source>
        <dbReference type="Pfam" id="PF13761"/>
    </source>
</evidence>
<dbReference type="InterPro" id="IPR036291">
    <property type="entry name" value="NAD(P)-bd_dom_sf"/>
</dbReference>
<evidence type="ECO:0000313" key="3">
    <source>
        <dbReference type="Proteomes" id="UP001320831"/>
    </source>
</evidence>
<feature type="domain" description="DUF4166" evidence="1">
    <location>
        <begin position="385"/>
        <end position="539"/>
    </location>
</feature>
<dbReference type="InterPro" id="IPR025311">
    <property type="entry name" value="DUF4166"/>
</dbReference>
<dbReference type="SUPFAM" id="SSF51735">
    <property type="entry name" value="NAD(P)-binding Rossmann-fold domains"/>
    <property type="match status" value="1"/>
</dbReference>
<proteinExistence type="predicted"/>
<comment type="caution">
    <text evidence="2">The sequence shown here is derived from an EMBL/GenBank/DDBJ whole genome shotgun (WGS) entry which is preliminary data.</text>
</comment>
<dbReference type="EMBL" id="JAOCZP010000001">
    <property type="protein sequence ID" value="MCT7374372.1"/>
    <property type="molecule type" value="Genomic_DNA"/>
</dbReference>
<dbReference type="Pfam" id="PF13761">
    <property type="entry name" value="DUF4166"/>
    <property type="match status" value="1"/>
</dbReference>
<organism evidence="2 3">
    <name type="scientific">Chelativorans salis</name>
    <dbReference type="NCBI Taxonomy" id="2978478"/>
    <lineage>
        <taxon>Bacteria</taxon>
        <taxon>Pseudomonadati</taxon>
        <taxon>Pseudomonadota</taxon>
        <taxon>Alphaproteobacteria</taxon>
        <taxon>Hyphomicrobiales</taxon>
        <taxon>Phyllobacteriaceae</taxon>
        <taxon>Chelativorans</taxon>
    </lineage>
</organism>
<reference evidence="2 3" key="1">
    <citation type="submission" date="2022-09" db="EMBL/GenBank/DDBJ databases">
        <title>Chelativorans salina sp. nov., a novel slightly halophilic bacterium isolated from a saline lake sediment enrichment.</title>
        <authorList>
            <person name="Gao L."/>
            <person name="Fang B.-Z."/>
            <person name="Li W.-J."/>
        </authorList>
    </citation>
    <scope>NUCLEOTIDE SEQUENCE [LARGE SCALE GENOMIC DNA]</scope>
    <source>
        <strain evidence="2 3">EGI FJ00035</strain>
    </source>
</reference>
<accession>A0ABT2LJ01</accession>
<dbReference type="PANTHER" id="PTHR43796:SF2">
    <property type="entry name" value="CARBOXYNORSPERMIDINE SYNTHASE"/>
    <property type="match status" value="1"/>
</dbReference>
<name>A0ABT2LJ01_9HYPH</name>
<evidence type="ECO:0000313" key="2">
    <source>
        <dbReference type="EMBL" id="MCT7374372.1"/>
    </source>
</evidence>